<reference evidence="1 2" key="1">
    <citation type="journal article" date="2009" name="BMC Evol. Biol.">
        <title>Genomic taxonomy of Vibrios.</title>
        <authorList>
            <person name="Thompson C.C."/>
            <person name="Vicente A.C."/>
            <person name="Souza R.C."/>
            <person name="Vasconcelos A.T."/>
            <person name="Vesth T."/>
            <person name="Alves N.Jr."/>
            <person name="Ussery D.W."/>
            <person name="Iida T."/>
            <person name="Thompson F.L."/>
        </authorList>
    </citation>
    <scope>NUCLEOTIDE SEQUENCE [LARGE SCALE GENOMIC DNA]</scope>
    <source>
        <strain evidence="1 2">VM603</strain>
    </source>
</reference>
<gene>
    <name evidence="1" type="ORF">VMB_14680</name>
</gene>
<comment type="caution">
    <text evidence="1">The sequence shown here is derived from an EMBL/GenBank/DDBJ whole genome shotgun (WGS) entry which is preliminary data.</text>
</comment>
<sequence length="92" mass="10400">MFFLPFAIRSSLSANQYCLPTRVFNGCLNGVLRLHEVSQFAAKSLWKFCICFEFAENDLSKIFGLSNHMKGHKVCVISGFKTQAVCWFPKSG</sequence>
<evidence type="ECO:0000313" key="1">
    <source>
        <dbReference type="EMBL" id="EEW07301.1"/>
    </source>
</evidence>
<organism evidence="1 2">
    <name type="scientific">Vibrio mimicus VM603</name>
    <dbReference type="NCBI Taxonomy" id="671074"/>
    <lineage>
        <taxon>Bacteria</taxon>
        <taxon>Pseudomonadati</taxon>
        <taxon>Pseudomonadota</taxon>
        <taxon>Gammaproteobacteria</taxon>
        <taxon>Vibrionales</taxon>
        <taxon>Vibrionaceae</taxon>
        <taxon>Vibrio</taxon>
    </lineage>
</organism>
<accession>D2YD71</accession>
<dbReference type="EMBL" id="ACYU01000058">
    <property type="protein sequence ID" value="EEW07301.1"/>
    <property type="molecule type" value="Genomic_DNA"/>
</dbReference>
<proteinExistence type="predicted"/>
<dbReference type="AlphaFoldDB" id="D2YD71"/>
<evidence type="ECO:0000313" key="2">
    <source>
        <dbReference type="Proteomes" id="UP000004827"/>
    </source>
</evidence>
<protein>
    <submittedName>
        <fullName evidence="1">Uncharacterized protein</fullName>
    </submittedName>
</protein>
<dbReference type="Proteomes" id="UP000004827">
    <property type="component" value="Unassembled WGS sequence"/>
</dbReference>
<name>D2YD71_VIBMI</name>